<comment type="caution">
    <text evidence="3">The sequence shown here is derived from an EMBL/GenBank/DDBJ whole genome shotgun (WGS) entry which is preliminary data.</text>
</comment>
<keyword evidence="2" id="KW-0812">Transmembrane</keyword>
<keyword evidence="2" id="KW-1133">Transmembrane helix</keyword>
<feature type="compositionally biased region" description="Low complexity" evidence="1">
    <location>
        <begin position="107"/>
        <end position="119"/>
    </location>
</feature>
<dbReference type="InterPro" id="IPR032290">
    <property type="entry name" value="DUF4839"/>
</dbReference>
<organism evidence="3 4">
    <name type="scientific">Arthrobacter pullicola</name>
    <dbReference type="NCBI Taxonomy" id="2762224"/>
    <lineage>
        <taxon>Bacteria</taxon>
        <taxon>Bacillati</taxon>
        <taxon>Actinomycetota</taxon>
        <taxon>Actinomycetes</taxon>
        <taxon>Micrococcales</taxon>
        <taxon>Micrococcaceae</taxon>
        <taxon>Arthrobacter</taxon>
    </lineage>
</organism>
<dbReference type="Pfam" id="PF16127">
    <property type="entry name" value="DUF4839"/>
    <property type="match status" value="1"/>
</dbReference>
<keyword evidence="2" id="KW-0472">Membrane</keyword>
<accession>A0ABR8YEG1</accession>
<evidence type="ECO:0000256" key="2">
    <source>
        <dbReference type="SAM" id="Phobius"/>
    </source>
</evidence>
<evidence type="ECO:0000313" key="3">
    <source>
        <dbReference type="EMBL" id="MBD8042616.1"/>
    </source>
</evidence>
<dbReference type="EMBL" id="JACSQC010000001">
    <property type="protein sequence ID" value="MBD8042616.1"/>
    <property type="molecule type" value="Genomic_DNA"/>
</dbReference>
<dbReference type="Proteomes" id="UP000652763">
    <property type="component" value="Unassembled WGS sequence"/>
</dbReference>
<feature type="region of interest" description="Disordered" evidence="1">
    <location>
        <begin position="104"/>
        <end position="148"/>
    </location>
</feature>
<gene>
    <name evidence="3" type="ORF">H9638_02200</name>
</gene>
<name>A0ABR8YEG1_9MICC</name>
<feature type="transmembrane region" description="Helical" evidence="2">
    <location>
        <begin position="79"/>
        <end position="98"/>
    </location>
</feature>
<evidence type="ECO:0000313" key="4">
    <source>
        <dbReference type="Proteomes" id="UP000652763"/>
    </source>
</evidence>
<proteinExistence type="predicted"/>
<protein>
    <submittedName>
        <fullName evidence="3">DUF4839 domain-containing protein</fullName>
    </submittedName>
</protein>
<reference evidence="3 4" key="1">
    <citation type="submission" date="2020-08" db="EMBL/GenBank/DDBJ databases">
        <title>A Genomic Blueprint of the Chicken Gut Microbiome.</title>
        <authorList>
            <person name="Gilroy R."/>
            <person name="Ravi A."/>
            <person name="Getino M."/>
            <person name="Pursley I."/>
            <person name="Horton D.L."/>
            <person name="Alikhan N.-F."/>
            <person name="Baker D."/>
            <person name="Gharbi K."/>
            <person name="Hall N."/>
            <person name="Watson M."/>
            <person name="Adriaenssens E.M."/>
            <person name="Foster-Nyarko E."/>
            <person name="Jarju S."/>
            <person name="Secka A."/>
            <person name="Antonio M."/>
            <person name="Oren A."/>
            <person name="Chaudhuri R."/>
            <person name="La Ragione R.M."/>
            <person name="Hildebrand F."/>
            <person name="Pallen M.J."/>
        </authorList>
    </citation>
    <scope>NUCLEOTIDE SEQUENCE [LARGE SCALE GENOMIC DNA]</scope>
    <source>
        <strain evidence="3 4">Sa2BUA2</strain>
    </source>
</reference>
<sequence length="275" mass="29617">MADNEVQYEFKTVRAIRGAEARTTAKWEKEGWEPVSQDKGTLRSEITFRRPVRKLPLSFKAMADGAVVLLRKLPLRVQVVAGGFVVLLIALAITVGVIQEGDGDAVASPAQSPSSSSEPAPEPSMPAQVAPSEQASEKAEAVEPEDEILTVENSSELAALLAEGDYCSDSIAGFAAQYQGKTIAFDGSIGAMNPHGGYKTRYDILIGAGDFSETSASGPNFQFRDVNTTSDLHFPDSDLPDTIGVRDNLRITAQVGKYEDNSCLFLLEPVETEFR</sequence>
<dbReference type="RefSeq" id="WP_191745537.1">
    <property type="nucleotide sequence ID" value="NZ_JACSQC010000001.1"/>
</dbReference>
<evidence type="ECO:0000256" key="1">
    <source>
        <dbReference type="SAM" id="MobiDB-lite"/>
    </source>
</evidence>
<keyword evidence="4" id="KW-1185">Reference proteome</keyword>